<gene>
    <name evidence="4" type="ORF">SAMN05443667_10746</name>
</gene>
<dbReference type="SUPFAM" id="SSF52151">
    <property type="entry name" value="FabD/lysophospholipase-like"/>
    <property type="match status" value="1"/>
</dbReference>
<evidence type="ECO:0000259" key="3">
    <source>
        <dbReference type="PROSITE" id="PS51635"/>
    </source>
</evidence>
<feature type="active site" description="Proton acceptor" evidence="2">
    <location>
        <position position="194"/>
    </location>
</feature>
<proteinExistence type="predicted"/>
<protein>
    <submittedName>
        <fullName evidence="4">Predicted phospholipase, patatin/cPLA2 family</fullName>
    </submittedName>
</protein>
<sequence>MPSILTANSKKLMKALVISGGGSKGAYAGGVAEYLINDSGKQYELFVGSSTGSLLLPHLALGKIDKIKEIYTSVTQRDIFNINPFNIKKTNNGFETSINHFNSLKTFIKGCPTFGESHNLRKLIRKSITPEEYALLKINNKKVIVTVSNLTLNTVEYYNSSDCTYDDFCDWTWASSNYTPFMSLVSKNNHQYADGGFGSFIPILHAIENGACEIDVIILESENNETTQKVITNPFTLMFRTFQFMINTNNTKDIIIGKLVGINKKININFFFTPDHLTDNPLIFDSDQMTQWWKDGYEYAKSRTPTNFSHIPE</sequence>
<reference evidence="5" key="1">
    <citation type="submission" date="2016-10" db="EMBL/GenBank/DDBJ databases">
        <authorList>
            <person name="Varghese N."/>
            <person name="Submissions S."/>
        </authorList>
    </citation>
    <scope>NUCLEOTIDE SEQUENCE [LARGE SCALE GENOMIC DNA]</scope>
    <source>
        <strain evidence="5">DSM 22376</strain>
    </source>
</reference>
<feature type="active site" description="Nucleophile" evidence="2">
    <location>
        <position position="50"/>
    </location>
</feature>
<dbReference type="Gene3D" id="3.40.1090.10">
    <property type="entry name" value="Cytosolic phospholipase A2 catalytic domain"/>
    <property type="match status" value="2"/>
</dbReference>
<dbReference type="Proteomes" id="UP000198951">
    <property type="component" value="Unassembled WGS sequence"/>
</dbReference>
<keyword evidence="1 2" id="KW-0443">Lipid metabolism</keyword>
<dbReference type="GO" id="GO:0016042">
    <property type="term" value="P:lipid catabolic process"/>
    <property type="evidence" value="ECO:0007669"/>
    <property type="project" value="UniProtKB-UniRule"/>
</dbReference>
<evidence type="ECO:0000313" key="5">
    <source>
        <dbReference type="Proteomes" id="UP000198951"/>
    </source>
</evidence>
<dbReference type="STRING" id="150146.SAMN05443667_10746"/>
<dbReference type="GO" id="GO:0016787">
    <property type="term" value="F:hydrolase activity"/>
    <property type="evidence" value="ECO:0007669"/>
    <property type="project" value="UniProtKB-UniRule"/>
</dbReference>
<keyword evidence="5" id="KW-1185">Reference proteome</keyword>
<keyword evidence="2" id="KW-0378">Hydrolase</keyword>
<dbReference type="AlphaFoldDB" id="A0A1H4D4S4"/>
<feature type="short sequence motif" description="GXSXG" evidence="2">
    <location>
        <begin position="48"/>
        <end position="52"/>
    </location>
</feature>
<organism evidence="4 5">
    <name type="scientific">Flavobacterium gillisiae</name>
    <dbReference type="NCBI Taxonomy" id="150146"/>
    <lineage>
        <taxon>Bacteria</taxon>
        <taxon>Pseudomonadati</taxon>
        <taxon>Bacteroidota</taxon>
        <taxon>Flavobacteriia</taxon>
        <taxon>Flavobacteriales</taxon>
        <taxon>Flavobacteriaceae</taxon>
        <taxon>Flavobacterium</taxon>
    </lineage>
</organism>
<dbReference type="Pfam" id="PF01734">
    <property type="entry name" value="Patatin"/>
    <property type="match status" value="1"/>
</dbReference>
<evidence type="ECO:0000256" key="2">
    <source>
        <dbReference type="PROSITE-ProRule" id="PRU01161"/>
    </source>
</evidence>
<keyword evidence="2" id="KW-0442">Lipid degradation</keyword>
<feature type="short sequence motif" description="DGA/G" evidence="2">
    <location>
        <begin position="194"/>
        <end position="196"/>
    </location>
</feature>
<dbReference type="InterPro" id="IPR002641">
    <property type="entry name" value="PNPLA_dom"/>
</dbReference>
<evidence type="ECO:0000313" key="4">
    <source>
        <dbReference type="EMBL" id="SEA67500.1"/>
    </source>
</evidence>
<name>A0A1H4D4S4_9FLAO</name>
<dbReference type="InterPro" id="IPR016035">
    <property type="entry name" value="Acyl_Trfase/lysoPLipase"/>
</dbReference>
<dbReference type="PROSITE" id="PS51635">
    <property type="entry name" value="PNPLA"/>
    <property type="match status" value="1"/>
</dbReference>
<feature type="domain" description="PNPLA" evidence="3">
    <location>
        <begin position="16"/>
        <end position="207"/>
    </location>
</feature>
<evidence type="ECO:0000256" key="1">
    <source>
        <dbReference type="ARBA" id="ARBA00023098"/>
    </source>
</evidence>
<accession>A0A1H4D4S4</accession>
<feature type="short sequence motif" description="GXGXXG" evidence="2">
    <location>
        <begin position="20"/>
        <end position="25"/>
    </location>
</feature>
<dbReference type="EMBL" id="FNRD01000007">
    <property type="protein sequence ID" value="SEA67500.1"/>
    <property type="molecule type" value="Genomic_DNA"/>
</dbReference>